<dbReference type="GeneID" id="69581275"/>
<dbReference type="SUPFAM" id="SSF48452">
    <property type="entry name" value="TPR-like"/>
    <property type="match status" value="1"/>
</dbReference>
<evidence type="ECO:0000256" key="4">
    <source>
        <dbReference type="ARBA" id="ARBA00023136"/>
    </source>
</evidence>
<evidence type="ECO:0000256" key="5">
    <source>
        <dbReference type="ARBA" id="ARBA00023237"/>
    </source>
</evidence>
<evidence type="ECO:0000259" key="7">
    <source>
        <dbReference type="Pfam" id="PF14322"/>
    </source>
</evidence>
<protein>
    <submittedName>
        <fullName evidence="8">Uncharacterized protein</fullName>
    </submittedName>
</protein>
<dbReference type="AlphaFoldDB" id="A0A0B7HPB4"/>
<dbReference type="RefSeq" id="WP_042001464.1">
    <property type="nucleotide sequence ID" value="NZ_CP022382.1"/>
</dbReference>
<evidence type="ECO:0000313" key="9">
    <source>
        <dbReference type="Proteomes" id="UP000044026"/>
    </source>
</evidence>
<feature type="domain" description="SusD-like N-terminal" evidence="7">
    <location>
        <begin position="19"/>
        <end position="220"/>
    </location>
</feature>
<dbReference type="GO" id="GO:0009279">
    <property type="term" value="C:cell outer membrane"/>
    <property type="evidence" value="ECO:0007669"/>
    <property type="project" value="UniProtKB-SubCell"/>
</dbReference>
<dbReference type="InterPro" id="IPR033985">
    <property type="entry name" value="SusD-like_N"/>
</dbReference>
<evidence type="ECO:0000256" key="1">
    <source>
        <dbReference type="ARBA" id="ARBA00004442"/>
    </source>
</evidence>
<dbReference type="PROSITE" id="PS51257">
    <property type="entry name" value="PROKAR_LIPOPROTEIN"/>
    <property type="match status" value="1"/>
</dbReference>
<keyword evidence="4" id="KW-0472">Membrane</keyword>
<feature type="domain" description="RagB/SusD" evidence="6">
    <location>
        <begin position="309"/>
        <end position="436"/>
    </location>
</feature>
<reference evidence="8 9" key="1">
    <citation type="submission" date="2015-01" db="EMBL/GenBank/DDBJ databases">
        <authorList>
            <person name="Xiang T."/>
            <person name="Song Y."/>
            <person name="Huang L."/>
            <person name="Wang B."/>
            <person name="Wu P."/>
        </authorList>
    </citation>
    <scope>NUCLEOTIDE SEQUENCE [LARGE SCALE GENOMIC DNA]</scope>
    <source>
        <strain evidence="8 9">Cc12</strain>
    </source>
</reference>
<accession>A0A0B7HPB4</accession>
<gene>
    <name evidence="8" type="ORF">CCAN12_770048</name>
</gene>
<dbReference type="Proteomes" id="UP000044026">
    <property type="component" value="Unassembled WGS sequence"/>
</dbReference>
<evidence type="ECO:0000256" key="2">
    <source>
        <dbReference type="ARBA" id="ARBA00006275"/>
    </source>
</evidence>
<dbReference type="Pfam" id="PF14322">
    <property type="entry name" value="SusD-like_3"/>
    <property type="match status" value="1"/>
</dbReference>
<dbReference type="Gene3D" id="1.25.40.390">
    <property type="match status" value="1"/>
</dbReference>
<evidence type="ECO:0000259" key="6">
    <source>
        <dbReference type="Pfam" id="PF07980"/>
    </source>
</evidence>
<dbReference type="EMBL" id="CDOE01000075">
    <property type="protein sequence ID" value="CEN39732.1"/>
    <property type="molecule type" value="Genomic_DNA"/>
</dbReference>
<evidence type="ECO:0000313" key="8">
    <source>
        <dbReference type="EMBL" id="CEN39732.1"/>
    </source>
</evidence>
<evidence type="ECO:0000256" key="3">
    <source>
        <dbReference type="ARBA" id="ARBA00022729"/>
    </source>
</evidence>
<dbReference type="Pfam" id="PF07980">
    <property type="entry name" value="SusD_RagB"/>
    <property type="match status" value="1"/>
</dbReference>
<keyword evidence="3" id="KW-0732">Signal</keyword>
<comment type="similarity">
    <text evidence="2">Belongs to the SusD family.</text>
</comment>
<proteinExistence type="inferred from homology"/>
<organism evidence="8 9">
    <name type="scientific">Capnocytophaga canimorsus</name>
    <dbReference type="NCBI Taxonomy" id="28188"/>
    <lineage>
        <taxon>Bacteria</taxon>
        <taxon>Pseudomonadati</taxon>
        <taxon>Bacteroidota</taxon>
        <taxon>Flavobacteriia</taxon>
        <taxon>Flavobacteriales</taxon>
        <taxon>Flavobacteriaceae</taxon>
        <taxon>Capnocytophaga</taxon>
    </lineage>
</organism>
<dbReference type="InterPro" id="IPR012944">
    <property type="entry name" value="SusD_RagB_dom"/>
</dbReference>
<dbReference type="InterPro" id="IPR011990">
    <property type="entry name" value="TPR-like_helical_dom_sf"/>
</dbReference>
<keyword evidence="5" id="KW-0998">Cell outer membrane</keyword>
<name>A0A0B7HPB4_9FLAO</name>
<comment type="subcellular location">
    <subcellularLocation>
        <location evidence="1">Cell outer membrane</location>
    </subcellularLocation>
</comment>
<sequence>MKRIFFIIALSVTAISCDKFLDIEPKGKVIPQSTEEFRQLLNSGYRSVPTYKSDVAFRTDELKANENSDDFAQYKNIYIWEDVITDLQTKTFPYEAFYQSIFYTNETLISGAKRMPESSQKQQILAEAYALRAYNHFNLVNLYAKPYNKNTASTDNGVPLALTVDLEKEFPKASVEKVYEQILSDIAHSEQLMQVDQQEKGLNYRFSKASLYAFASRVYLYMGAYEKSIAFADKSLAINDAIIDLNQKQQMPSAFDGEESLLALENPFTNQLQNASFVADEFVDLYDTNKDWRFALYFSENSGKHLVQKAGRDQYKCSFRTAEQYLNKAEALAILGDENKARQTLLILLKKRYKTADFPTIEAQIQALTSTDLIAEIRNERARELAFEGHRWFDLRRANQKEIIHTFQGKTYTLKANDPRYTLPFPKEAIENNPKL</sequence>